<accession>A0A367V9K0</accession>
<organism evidence="2 3">
    <name type="scientific">Thalassospira profundimaris</name>
    <dbReference type="NCBI Taxonomy" id="502049"/>
    <lineage>
        <taxon>Bacteria</taxon>
        <taxon>Pseudomonadati</taxon>
        <taxon>Pseudomonadota</taxon>
        <taxon>Alphaproteobacteria</taxon>
        <taxon>Rhodospirillales</taxon>
        <taxon>Thalassospiraceae</taxon>
        <taxon>Thalassospira</taxon>
    </lineage>
</organism>
<gene>
    <name evidence="2" type="ORF">TH6_14205</name>
</gene>
<sequence>MPKLVRYFTALLGALSPLFSATASADETQYSADTTADFAVMDLRGTTAWAINHFQWLEPDAEALETLIGATGKGPMRLDLVMDNIVPPYCELRPDPEICDDPGGPVNWMEDVPQTICMDIPPTTRTRHKDIPGNIDLLCLQPQSNLLFPGNWTEGTNWPQIHLNQTVTPGEIRYEGSTVIIDLTIIDAIATNLANLSEQGYGAAVIGMSDSDLRDVLGPKLDVFRAGDDDSCTYLQRDLDPHGLGYMVLDGELARVSIYGDELDVATSLVRTVNGLSIGSRKENVLDAFPNQTLIEEEHEYLGPDGLYLTWWQDDAQTRGIRFEIDETGSVIAIHAGNSAITLIEGCP</sequence>
<dbReference type="RefSeq" id="WP_062957520.1">
    <property type="nucleotide sequence ID" value="NZ_JPWB01000006.1"/>
</dbReference>
<reference evidence="2 3" key="1">
    <citation type="submission" date="2014-07" db="EMBL/GenBank/DDBJ databases">
        <title>Draft genome sequence of Thalassospira profundimaris R8-17.</title>
        <authorList>
            <person name="Lai Q."/>
            <person name="Shao Z."/>
        </authorList>
    </citation>
    <scope>NUCLEOTIDE SEQUENCE [LARGE SCALE GENOMIC DNA]</scope>
    <source>
        <strain evidence="2 3">R8-17</strain>
    </source>
</reference>
<evidence type="ECO:0000313" key="3">
    <source>
        <dbReference type="Proteomes" id="UP000253061"/>
    </source>
</evidence>
<dbReference type="EMBL" id="JPWB01000006">
    <property type="protein sequence ID" value="RCK20930.1"/>
    <property type="molecule type" value="Genomic_DNA"/>
</dbReference>
<protein>
    <submittedName>
        <fullName evidence="2">Uncharacterized protein</fullName>
    </submittedName>
</protein>
<evidence type="ECO:0000313" key="2">
    <source>
        <dbReference type="EMBL" id="RCK20930.1"/>
    </source>
</evidence>
<comment type="caution">
    <text evidence="2">The sequence shown here is derived from an EMBL/GenBank/DDBJ whole genome shotgun (WGS) entry which is preliminary data.</text>
</comment>
<feature type="chain" id="PRO_5016776817" evidence="1">
    <location>
        <begin position="26"/>
        <end position="348"/>
    </location>
</feature>
<feature type="signal peptide" evidence="1">
    <location>
        <begin position="1"/>
        <end position="25"/>
    </location>
</feature>
<name>A0A367V9K0_9PROT</name>
<dbReference type="AlphaFoldDB" id="A0A367V9K0"/>
<dbReference type="Proteomes" id="UP000253061">
    <property type="component" value="Unassembled WGS sequence"/>
</dbReference>
<keyword evidence="1" id="KW-0732">Signal</keyword>
<proteinExistence type="predicted"/>
<evidence type="ECO:0000256" key="1">
    <source>
        <dbReference type="SAM" id="SignalP"/>
    </source>
</evidence>